<dbReference type="EMBL" id="QVMU01000001">
    <property type="protein sequence ID" value="RJX75700.1"/>
    <property type="molecule type" value="Genomic_DNA"/>
</dbReference>
<evidence type="ECO:0000313" key="2">
    <source>
        <dbReference type="EMBL" id="RJX75700.1"/>
    </source>
</evidence>
<reference evidence="2 3" key="1">
    <citation type="submission" date="2018-08" db="EMBL/GenBank/DDBJ databases">
        <title>Vibrio isolated from the Eastern China Marginal Seas.</title>
        <authorList>
            <person name="Li Y."/>
        </authorList>
    </citation>
    <scope>NUCLEOTIDE SEQUENCE [LARGE SCALE GENOMIC DNA]</scope>
    <source>
        <strain evidence="2 3">BEI233</strain>
    </source>
</reference>
<dbReference type="AlphaFoldDB" id="A0A3A6QS03"/>
<comment type="caution">
    <text evidence="2">The sequence shown here is derived from an EMBL/GenBank/DDBJ whole genome shotgun (WGS) entry which is preliminary data.</text>
</comment>
<keyword evidence="1" id="KW-0812">Transmembrane</keyword>
<dbReference type="Proteomes" id="UP000273252">
    <property type="component" value="Unassembled WGS sequence"/>
</dbReference>
<evidence type="ECO:0000256" key="1">
    <source>
        <dbReference type="SAM" id="Phobius"/>
    </source>
</evidence>
<gene>
    <name evidence="2" type="ORF">DZ860_03215</name>
</gene>
<name>A0A3A6QS03_9VIBR</name>
<sequence length="179" mass="20438">MDTSDYIAAGALIVALFSAVFALFSYSVANEALKISKQQHKERYKTVEPYLMEAYKWYKEEDTYISFALRFINKATITNSIVNVELHLEYFDKSQVFGKAKIEPCFDVNPLNIADNKKTLELPLILSEKSAESGWITFKLPDIFKKNLNVDLYKIHATTTNGEVVSIDTHIINTVQNEK</sequence>
<protein>
    <submittedName>
        <fullName evidence="2">Uncharacterized protein</fullName>
    </submittedName>
</protein>
<keyword evidence="3" id="KW-1185">Reference proteome</keyword>
<evidence type="ECO:0000313" key="3">
    <source>
        <dbReference type="Proteomes" id="UP000273252"/>
    </source>
</evidence>
<keyword evidence="1" id="KW-0472">Membrane</keyword>
<proteinExistence type="predicted"/>
<keyword evidence="1" id="KW-1133">Transmembrane helix</keyword>
<feature type="transmembrane region" description="Helical" evidence="1">
    <location>
        <begin position="6"/>
        <end position="29"/>
    </location>
</feature>
<dbReference type="RefSeq" id="WP_120029455.1">
    <property type="nucleotide sequence ID" value="NZ_QVMU01000001.1"/>
</dbReference>
<accession>A0A3A6QS03</accession>
<organism evidence="2 3">
    <name type="scientific">Vibrio sinensis</name>
    <dbReference type="NCBI Taxonomy" id="2302434"/>
    <lineage>
        <taxon>Bacteria</taxon>
        <taxon>Pseudomonadati</taxon>
        <taxon>Pseudomonadota</taxon>
        <taxon>Gammaproteobacteria</taxon>
        <taxon>Vibrionales</taxon>
        <taxon>Vibrionaceae</taxon>
        <taxon>Vibrio</taxon>
    </lineage>
</organism>